<comment type="caution">
    <text evidence="2">The sequence shown here is derived from an EMBL/GenBank/DDBJ whole genome shotgun (WGS) entry which is preliminary data.</text>
</comment>
<feature type="transmembrane region" description="Helical" evidence="1">
    <location>
        <begin position="51"/>
        <end position="68"/>
    </location>
</feature>
<keyword evidence="1" id="KW-0472">Membrane</keyword>
<dbReference type="RefSeq" id="WP_116234675.1">
    <property type="nucleotide sequence ID" value="NZ_QRDP01000004.1"/>
</dbReference>
<dbReference type="AlphaFoldDB" id="A0A3D9FBD0"/>
<evidence type="ECO:0000313" key="3">
    <source>
        <dbReference type="Proteomes" id="UP000256310"/>
    </source>
</evidence>
<dbReference type="EMBL" id="QRDP01000004">
    <property type="protein sequence ID" value="RED15115.1"/>
    <property type="molecule type" value="Genomic_DNA"/>
</dbReference>
<keyword evidence="3" id="KW-1185">Reference proteome</keyword>
<proteinExistence type="predicted"/>
<keyword evidence="1" id="KW-0812">Transmembrane</keyword>
<feature type="transmembrane region" description="Helical" evidence="1">
    <location>
        <begin position="302"/>
        <end position="320"/>
    </location>
</feature>
<evidence type="ECO:0008006" key="4">
    <source>
        <dbReference type="Google" id="ProtNLM"/>
    </source>
</evidence>
<protein>
    <recommendedName>
        <fullName evidence="4">Membrane protein DUF2157</fullName>
    </recommendedName>
</protein>
<sequence>MYSDSDLEAAVDAGAFSEADVAKFRRFMAADRSTTLVDEEHFRLISGFNDIFVAIASVLLLVAIAWLGGEVQPWLGALGVAAAAWGLAEYFTRVRRMAFPSILLLLAFVGGLFGAVAAGLIGDGNRFGPGDEATVATFVSIAGAVAAAGAFFHWRRFRVPITIAAGAAAVVGTVIAIAAIATDGNVEPFINPLMFVAGLAVFAFAMRWDMSDPVRETKRADVAFWLHLLAAPLIVHPIFAEIGVFEGTLTVAGAVLVIGLYIVMAAIALAIDRRALMVSSLAYVLWALNGLFDRFGAVETNIAFAALIIGSALLLLSAFWHNARGLVVKPLPEAITSRLPVIGTETATA</sequence>
<feature type="transmembrane region" description="Helical" evidence="1">
    <location>
        <begin position="103"/>
        <end position="121"/>
    </location>
</feature>
<feature type="transmembrane region" description="Helical" evidence="1">
    <location>
        <begin position="133"/>
        <end position="154"/>
    </location>
</feature>
<evidence type="ECO:0000313" key="2">
    <source>
        <dbReference type="EMBL" id="RED15115.1"/>
    </source>
</evidence>
<feature type="transmembrane region" description="Helical" evidence="1">
    <location>
        <begin position="251"/>
        <end position="271"/>
    </location>
</feature>
<reference evidence="2 3" key="1">
    <citation type="submission" date="2018-07" db="EMBL/GenBank/DDBJ databases">
        <title>Genomic Encyclopedia of Type Strains, Phase IV (KMG-IV): sequencing the most valuable type-strain genomes for metagenomic binning, comparative biology and taxonomic classification.</title>
        <authorList>
            <person name="Goeker M."/>
        </authorList>
    </citation>
    <scope>NUCLEOTIDE SEQUENCE [LARGE SCALE GENOMIC DNA]</scope>
    <source>
        <strain evidence="2 3">DSM 26725</strain>
    </source>
</reference>
<feature type="transmembrane region" description="Helical" evidence="1">
    <location>
        <begin position="74"/>
        <end position="91"/>
    </location>
</feature>
<accession>A0A3D9FBD0</accession>
<feature type="transmembrane region" description="Helical" evidence="1">
    <location>
        <begin position="161"/>
        <end position="181"/>
    </location>
</feature>
<feature type="transmembrane region" description="Helical" evidence="1">
    <location>
        <begin position="222"/>
        <end position="239"/>
    </location>
</feature>
<organism evidence="2 3">
    <name type="scientific">Parasphingopyxis lamellibrachiae</name>
    <dbReference type="NCBI Taxonomy" id="680125"/>
    <lineage>
        <taxon>Bacteria</taxon>
        <taxon>Pseudomonadati</taxon>
        <taxon>Pseudomonadota</taxon>
        <taxon>Alphaproteobacteria</taxon>
        <taxon>Sphingomonadales</taxon>
        <taxon>Sphingomonadaceae</taxon>
        <taxon>Parasphingopyxis</taxon>
    </lineage>
</organism>
<dbReference type="Proteomes" id="UP000256310">
    <property type="component" value="Unassembled WGS sequence"/>
</dbReference>
<feature type="transmembrane region" description="Helical" evidence="1">
    <location>
        <begin position="278"/>
        <end position="296"/>
    </location>
</feature>
<name>A0A3D9FBD0_9SPHN</name>
<keyword evidence="1" id="KW-1133">Transmembrane helix</keyword>
<evidence type="ECO:0000256" key="1">
    <source>
        <dbReference type="SAM" id="Phobius"/>
    </source>
</evidence>
<dbReference type="OrthoDB" id="9770600at2"/>
<feature type="transmembrane region" description="Helical" evidence="1">
    <location>
        <begin position="193"/>
        <end position="210"/>
    </location>
</feature>
<gene>
    <name evidence="2" type="ORF">DFR46_0102</name>
</gene>